<proteinExistence type="predicted"/>
<sequence length="116" mass="13517">MIQTSNPSMKANISKLFSEPQLPRQPKENDGQAIRDTIRNILRETVRDKNPHNTDVRDQRSIRERKKIETITDHNRRISYINVINTASPHTLQRQKPKASPPTVQRQNSKIGREEI</sequence>
<evidence type="ECO:0000313" key="3">
    <source>
        <dbReference type="Proteomes" id="UP000822688"/>
    </source>
</evidence>
<name>A0A8T0HKV3_CERPU</name>
<accession>A0A8T0HKV3</accession>
<evidence type="ECO:0000313" key="2">
    <source>
        <dbReference type="EMBL" id="KAG0571429.1"/>
    </source>
</evidence>
<feature type="region of interest" description="Disordered" evidence="1">
    <location>
        <begin position="1"/>
        <end position="61"/>
    </location>
</feature>
<feature type="compositionally biased region" description="Basic and acidic residues" evidence="1">
    <location>
        <begin position="36"/>
        <end position="61"/>
    </location>
</feature>
<comment type="caution">
    <text evidence="2">The sequence shown here is derived from an EMBL/GenBank/DDBJ whole genome shotgun (WGS) entry which is preliminary data.</text>
</comment>
<organism evidence="2 3">
    <name type="scientific">Ceratodon purpureus</name>
    <name type="common">Fire moss</name>
    <name type="synonym">Dicranum purpureum</name>
    <dbReference type="NCBI Taxonomy" id="3225"/>
    <lineage>
        <taxon>Eukaryota</taxon>
        <taxon>Viridiplantae</taxon>
        <taxon>Streptophyta</taxon>
        <taxon>Embryophyta</taxon>
        <taxon>Bryophyta</taxon>
        <taxon>Bryophytina</taxon>
        <taxon>Bryopsida</taxon>
        <taxon>Dicranidae</taxon>
        <taxon>Pseudoditrichales</taxon>
        <taxon>Ditrichaceae</taxon>
        <taxon>Ceratodon</taxon>
    </lineage>
</organism>
<evidence type="ECO:0000256" key="1">
    <source>
        <dbReference type="SAM" id="MobiDB-lite"/>
    </source>
</evidence>
<dbReference type="AlphaFoldDB" id="A0A8T0HKV3"/>
<gene>
    <name evidence="2" type="ORF">KC19_VG010900</name>
</gene>
<reference evidence="2" key="1">
    <citation type="submission" date="2020-06" db="EMBL/GenBank/DDBJ databases">
        <title>WGS assembly of Ceratodon purpureus strain R40.</title>
        <authorList>
            <person name="Carey S.B."/>
            <person name="Jenkins J."/>
            <person name="Shu S."/>
            <person name="Lovell J.T."/>
            <person name="Sreedasyam A."/>
            <person name="Maumus F."/>
            <person name="Tiley G.P."/>
            <person name="Fernandez-Pozo N."/>
            <person name="Barry K."/>
            <person name="Chen C."/>
            <person name="Wang M."/>
            <person name="Lipzen A."/>
            <person name="Daum C."/>
            <person name="Saski C.A."/>
            <person name="Payton A.C."/>
            <person name="Mcbreen J.C."/>
            <person name="Conrad R.E."/>
            <person name="Kollar L.M."/>
            <person name="Olsson S."/>
            <person name="Huttunen S."/>
            <person name="Landis J.B."/>
            <person name="Wickett N.J."/>
            <person name="Johnson M.G."/>
            <person name="Rensing S.A."/>
            <person name="Grimwood J."/>
            <person name="Schmutz J."/>
            <person name="Mcdaniel S.F."/>
        </authorList>
    </citation>
    <scope>NUCLEOTIDE SEQUENCE</scope>
    <source>
        <strain evidence="2">R40</strain>
    </source>
</reference>
<keyword evidence="3" id="KW-1185">Reference proteome</keyword>
<feature type="region of interest" description="Disordered" evidence="1">
    <location>
        <begin position="86"/>
        <end position="116"/>
    </location>
</feature>
<protein>
    <submittedName>
        <fullName evidence="2">Uncharacterized protein</fullName>
    </submittedName>
</protein>
<dbReference type="Proteomes" id="UP000822688">
    <property type="component" value="Chromosome V"/>
</dbReference>
<feature type="compositionally biased region" description="Polar residues" evidence="1">
    <location>
        <begin position="1"/>
        <end position="11"/>
    </location>
</feature>
<dbReference type="EMBL" id="CM026426">
    <property type="protein sequence ID" value="KAG0571429.1"/>
    <property type="molecule type" value="Genomic_DNA"/>
</dbReference>